<accession>A0ACB1ANS5</accession>
<dbReference type="EMBL" id="CAVMJV010000099">
    <property type="protein sequence ID" value="CAK5096618.1"/>
    <property type="molecule type" value="Genomic_DNA"/>
</dbReference>
<sequence>MLVNPCCRPAFANLFISELTYIINLKIKNFFTKNQNATKIPVPAAYNDLSFERDLQNHVGWVWYQRHYWLPSTLINNQNNRPRSFLHFGSVQYFAIVYLNGKEIGRHVGGHLPFQFELELIQNFPNLITVAVNNTLSSYTIPPGEFNIINL</sequence>
<protein>
    <submittedName>
        <fullName evidence="1">Uncharacterized protein</fullName>
    </submittedName>
</protein>
<name>A0ACB1ANS5_MELEN</name>
<evidence type="ECO:0000313" key="2">
    <source>
        <dbReference type="Proteomes" id="UP001497535"/>
    </source>
</evidence>
<evidence type="ECO:0000313" key="1">
    <source>
        <dbReference type="EMBL" id="CAK5096618.1"/>
    </source>
</evidence>
<comment type="caution">
    <text evidence="1">The sequence shown here is derived from an EMBL/GenBank/DDBJ whole genome shotgun (WGS) entry which is preliminary data.</text>
</comment>
<organism evidence="1 2">
    <name type="scientific">Meloidogyne enterolobii</name>
    <name type="common">Root-knot nematode worm</name>
    <name type="synonym">Meloidogyne mayaguensis</name>
    <dbReference type="NCBI Taxonomy" id="390850"/>
    <lineage>
        <taxon>Eukaryota</taxon>
        <taxon>Metazoa</taxon>
        <taxon>Ecdysozoa</taxon>
        <taxon>Nematoda</taxon>
        <taxon>Chromadorea</taxon>
        <taxon>Rhabditida</taxon>
        <taxon>Tylenchina</taxon>
        <taxon>Tylenchomorpha</taxon>
        <taxon>Tylenchoidea</taxon>
        <taxon>Meloidogynidae</taxon>
        <taxon>Meloidogyninae</taxon>
        <taxon>Meloidogyne</taxon>
    </lineage>
</organism>
<proteinExistence type="predicted"/>
<dbReference type="Proteomes" id="UP001497535">
    <property type="component" value="Unassembled WGS sequence"/>
</dbReference>
<gene>
    <name evidence="1" type="ORF">MENTE1834_LOCUS41168</name>
</gene>
<keyword evidence="2" id="KW-1185">Reference proteome</keyword>
<reference evidence="1" key="1">
    <citation type="submission" date="2023-11" db="EMBL/GenBank/DDBJ databases">
        <authorList>
            <person name="Poullet M."/>
        </authorList>
    </citation>
    <scope>NUCLEOTIDE SEQUENCE</scope>
    <source>
        <strain evidence="1">E1834</strain>
    </source>
</reference>